<name>A0ABN9ZG85_PIPNA</name>
<evidence type="ECO:0000256" key="1">
    <source>
        <dbReference type="SAM" id="MobiDB-lite"/>
    </source>
</evidence>
<feature type="region of interest" description="Disordered" evidence="1">
    <location>
        <begin position="90"/>
        <end position="109"/>
    </location>
</feature>
<sequence length="139" mass="14604">MSLLSAQALSIVSSLQEIKMDKLRGRVRAGSRFSRDSYIPAARLADGRPGPIMGARVLGAATPLSDKAPQTPRTAECLLPLWPSPSFISRVGEGRQEKERGGLRAQSGHEALSASQCPAALSGFPLPLLCSAQRGAGPL</sequence>
<keyword evidence="3" id="KW-1185">Reference proteome</keyword>
<protein>
    <submittedName>
        <fullName evidence="2">Uncharacterized protein</fullName>
    </submittedName>
</protein>
<accession>A0ABN9ZG85</accession>
<dbReference type="Proteomes" id="UP001314169">
    <property type="component" value="Chromosome 15"/>
</dbReference>
<gene>
    <name evidence="2" type="ORF">MPIPNATIZW_LOCUS5420</name>
</gene>
<feature type="compositionally biased region" description="Basic and acidic residues" evidence="1">
    <location>
        <begin position="92"/>
        <end position="102"/>
    </location>
</feature>
<dbReference type="EMBL" id="OY882872">
    <property type="protein sequence ID" value="CAK6437114.1"/>
    <property type="molecule type" value="Genomic_DNA"/>
</dbReference>
<reference evidence="2" key="1">
    <citation type="submission" date="2023-12" db="EMBL/GenBank/DDBJ databases">
        <authorList>
            <person name="Brown T."/>
        </authorList>
    </citation>
    <scope>NUCLEOTIDE SEQUENCE</scope>
</reference>
<evidence type="ECO:0000313" key="3">
    <source>
        <dbReference type="Proteomes" id="UP001314169"/>
    </source>
</evidence>
<evidence type="ECO:0000313" key="2">
    <source>
        <dbReference type="EMBL" id="CAK6437114.1"/>
    </source>
</evidence>
<organism evidence="2 3">
    <name type="scientific">Pipistrellus nathusii</name>
    <name type="common">Nathusius' pipistrelle</name>
    <dbReference type="NCBI Taxonomy" id="59473"/>
    <lineage>
        <taxon>Eukaryota</taxon>
        <taxon>Metazoa</taxon>
        <taxon>Chordata</taxon>
        <taxon>Craniata</taxon>
        <taxon>Vertebrata</taxon>
        <taxon>Euteleostomi</taxon>
        <taxon>Mammalia</taxon>
        <taxon>Eutheria</taxon>
        <taxon>Laurasiatheria</taxon>
        <taxon>Chiroptera</taxon>
        <taxon>Yangochiroptera</taxon>
        <taxon>Vespertilionidae</taxon>
        <taxon>Pipistrellus</taxon>
    </lineage>
</organism>
<proteinExistence type="predicted"/>